<protein>
    <recommendedName>
        <fullName evidence="4">PDZ domain-containing protein</fullName>
    </recommendedName>
</protein>
<dbReference type="InterPro" id="IPR009003">
    <property type="entry name" value="Peptidase_S1_PA"/>
</dbReference>
<reference evidence="2" key="1">
    <citation type="submission" date="2023-02" db="EMBL/GenBank/DDBJ databases">
        <title>Genome of toxic invasive species Heracleum sosnowskyi carries increased number of genes despite the absence of recent whole-genome duplications.</title>
        <authorList>
            <person name="Schelkunov M."/>
            <person name="Shtratnikova V."/>
            <person name="Makarenko M."/>
            <person name="Klepikova A."/>
            <person name="Omelchenko D."/>
            <person name="Novikova G."/>
            <person name="Obukhova E."/>
            <person name="Bogdanov V."/>
            <person name="Penin A."/>
            <person name="Logacheva M."/>
        </authorList>
    </citation>
    <scope>NUCLEOTIDE SEQUENCE</scope>
    <source>
        <strain evidence="2">Hsosn_3</strain>
        <tissue evidence="2">Leaf</tissue>
    </source>
</reference>
<feature type="compositionally biased region" description="Pro residues" evidence="1">
    <location>
        <begin position="461"/>
        <end position="473"/>
    </location>
</feature>
<gene>
    <name evidence="2" type="ORF">POM88_028320</name>
</gene>
<accession>A0AAD8I9N8</accession>
<dbReference type="SUPFAM" id="SSF50156">
    <property type="entry name" value="PDZ domain-like"/>
    <property type="match status" value="1"/>
</dbReference>
<comment type="caution">
    <text evidence="2">The sequence shown here is derived from an EMBL/GenBank/DDBJ whole genome shotgun (WGS) entry which is preliminary data.</text>
</comment>
<feature type="region of interest" description="Disordered" evidence="1">
    <location>
        <begin position="420"/>
        <end position="505"/>
    </location>
</feature>
<dbReference type="InterPro" id="IPR036034">
    <property type="entry name" value="PDZ_sf"/>
</dbReference>
<name>A0AAD8I9N8_9APIA</name>
<evidence type="ECO:0000313" key="3">
    <source>
        <dbReference type="Proteomes" id="UP001237642"/>
    </source>
</evidence>
<dbReference type="Gene3D" id="2.30.42.10">
    <property type="match status" value="1"/>
</dbReference>
<feature type="compositionally biased region" description="Low complexity" evidence="1">
    <location>
        <begin position="427"/>
        <end position="439"/>
    </location>
</feature>
<reference evidence="2" key="2">
    <citation type="submission" date="2023-05" db="EMBL/GenBank/DDBJ databases">
        <authorList>
            <person name="Schelkunov M.I."/>
        </authorList>
    </citation>
    <scope>NUCLEOTIDE SEQUENCE</scope>
    <source>
        <strain evidence="2">Hsosn_3</strain>
        <tissue evidence="2">Leaf</tissue>
    </source>
</reference>
<dbReference type="AlphaFoldDB" id="A0AAD8I9N8"/>
<evidence type="ECO:0000256" key="1">
    <source>
        <dbReference type="SAM" id="MobiDB-lite"/>
    </source>
</evidence>
<dbReference type="Gene3D" id="2.40.10.120">
    <property type="match status" value="1"/>
</dbReference>
<organism evidence="2 3">
    <name type="scientific">Heracleum sosnowskyi</name>
    <dbReference type="NCBI Taxonomy" id="360622"/>
    <lineage>
        <taxon>Eukaryota</taxon>
        <taxon>Viridiplantae</taxon>
        <taxon>Streptophyta</taxon>
        <taxon>Embryophyta</taxon>
        <taxon>Tracheophyta</taxon>
        <taxon>Spermatophyta</taxon>
        <taxon>Magnoliopsida</taxon>
        <taxon>eudicotyledons</taxon>
        <taxon>Gunneridae</taxon>
        <taxon>Pentapetalae</taxon>
        <taxon>asterids</taxon>
        <taxon>campanulids</taxon>
        <taxon>Apiales</taxon>
        <taxon>Apiaceae</taxon>
        <taxon>Apioideae</taxon>
        <taxon>apioid superclade</taxon>
        <taxon>Tordylieae</taxon>
        <taxon>Tordyliinae</taxon>
        <taxon>Heracleum</taxon>
    </lineage>
</organism>
<sequence>MSASPYNSMKTRNKQKDENVAVSGLSLSIKAQDIGVVETCPSNLNYAVHIAYLDAVLRKHLSYLIEKDDKTDIAELEAIKEYPAKAIRSMHQVVDCLPRISIFGPTVGSCYQLHWFLSKEWRFETGCIPLTDLWGLEELLDWDMGLGIAHPDFMDVALLMEAPDHVNFDTGIGLVGQMNNLGLGQVNGPQMGNVNGMANAGVQEEGGIQEEIIQGGLGLNDNLTFAGDTPLEARHRLSVNLTSLRKHRNLCIMTLYPEPEVSSVFVPVFLIYPCFSIFRVIFQFNFSSLVEGIFDLVLMAEEELMQMSLIDRDKMAKDIEELRKMVLVNKDEHREQLDKLWKDMENFKKMILFDKEVFKKVILLDLEGYKQKMLEVAKDEEVGFTFVEREEEGYVPDTSKVLYTLGGENKAESILEEHNGHEDLNDPSSSYNSMSPPESIWKPYHPNPANNIRRQPRRIPRPNPYPSPSPSPDLGPQFTRSPSCISHHDARSYQSPDTKNSDHVHTSVDKIDLSGVYSDFAPSVVSVSSFIGETKIIDCSGLIIDWSSDDNEAIILTSAKLLWSPKSSGFDLHMIVRLGDGTLLLATKDNVDYYHNLITLKVKSAIELKVVDLAAKKADIVGGMDVCALGRSFYTCTLTNSPGELHLQNPLFGCDDLLRSTCSVSVICEGGPLISDVGFVVGMNFFGNCVCHHLLPTPIILNCLDMWRSYRTVVRPLIGMSVVDVYPVPLKIWKRFKISPEHPYVAVKEVYKGSLADMNDVRSGDLIATCNGVVIKSSKQYYELVSETSRAVTSCGDSGQLSLSVVINPYDGRSDSVSIEADNVPVNDSQFHKCWPRVEDDGWSRLKLKLFMLKLKNDCDFN</sequence>
<proteinExistence type="predicted"/>
<evidence type="ECO:0000313" key="2">
    <source>
        <dbReference type="EMBL" id="KAK1381576.1"/>
    </source>
</evidence>
<keyword evidence="3" id="KW-1185">Reference proteome</keyword>
<dbReference type="EMBL" id="JAUIZM010000006">
    <property type="protein sequence ID" value="KAK1381576.1"/>
    <property type="molecule type" value="Genomic_DNA"/>
</dbReference>
<dbReference type="PANTHER" id="PTHR47389">
    <property type="entry name" value="OS09G0436400 PROTEIN"/>
    <property type="match status" value="1"/>
</dbReference>
<dbReference type="PANTHER" id="PTHR47389:SF8">
    <property type="entry name" value="EXPRESSED PROTEIN"/>
    <property type="match status" value="1"/>
</dbReference>
<dbReference type="Proteomes" id="UP001237642">
    <property type="component" value="Unassembled WGS sequence"/>
</dbReference>
<evidence type="ECO:0008006" key="4">
    <source>
        <dbReference type="Google" id="ProtNLM"/>
    </source>
</evidence>
<dbReference type="SUPFAM" id="SSF50494">
    <property type="entry name" value="Trypsin-like serine proteases"/>
    <property type="match status" value="1"/>
</dbReference>